<name>A0ACC0WVK4_9STRA</name>
<evidence type="ECO:0000313" key="1">
    <source>
        <dbReference type="EMBL" id="KAI9922138.1"/>
    </source>
</evidence>
<sequence>MVSLPDETDSCSSSYISTSSDVSSVDPIGSSSMGSCVLSSGLYKLHCTLGNNETDSFSIMFVSRMQMTSCRHETAESFRWLFTCFLRAVEGKSPRTILTDQDRAMANAIAAVLPETKHAICMWHLARKFAEKFGSNFGRPVSIFREGLL</sequence>
<gene>
    <name evidence="1" type="ORF">PsorP6_000013</name>
</gene>
<reference evidence="1 2" key="1">
    <citation type="journal article" date="2022" name="bioRxiv">
        <title>The genome of the oomycete Peronosclerospora sorghi, a cosmopolitan pathogen of maize and sorghum, is inflated with dispersed pseudogenes.</title>
        <authorList>
            <person name="Fletcher K."/>
            <person name="Martin F."/>
            <person name="Isakeit T."/>
            <person name="Cavanaugh K."/>
            <person name="Magill C."/>
            <person name="Michelmore R."/>
        </authorList>
    </citation>
    <scope>NUCLEOTIDE SEQUENCE [LARGE SCALE GENOMIC DNA]</scope>
    <source>
        <strain evidence="1">P6</strain>
    </source>
</reference>
<organism evidence="1 2">
    <name type="scientific">Peronosclerospora sorghi</name>
    <dbReference type="NCBI Taxonomy" id="230839"/>
    <lineage>
        <taxon>Eukaryota</taxon>
        <taxon>Sar</taxon>
        <taxon>Stramenopiles</taxon>
        <taxon>Oomycota</taxon>
        <taxon>Peronosporomycetes</taxon>
        <taxon>Peronosporales</taxon>
        <taxon>Peronosporaceae</taxon>
        <taxon>Peronosclerospora</taxon>
    </lineage>
</organism>
<comment type="caution">
    <text evidence="1">The sequence shown here is derived from an EMBL/GenBank/DDBJ whole genome shotgun (WGS) entry which is preliminary data.</text>
</comment>
<evidence type="ECO:0000313" key="2">
    <source>
        <dbReference type="Proteomes" id="UP001163321"/>
    </source>
</evidence>
<dbReference type="EMBL" id="CM047580">
    <property type="protein sequence ID" value="KAI9922138.1"/>
    <property type="molecule type" value="Genomic_DNA"/>
</dbReference>
<protein>
    <submittedName>
        <fullName evidence="1">Uncharacterized protein</fullName>
    </submittedName>
</protein>
<dbReference type="Proteomes" id="UP001163321">
    <property type="component" value="Chromosome 1"/>
</dbReference>
<accession>A0ACC0WVK4</accession>
<proteinExistence type="predicted"/>
<keyword evidence="2" id="KW-1185">Reference proteome</keyword>